<dbReference type="AlphaFoldDB" id="A0AAV2LK43"/>
<dbReference type="EMBL" id="OZ035825">
    <property type="protein sequence ID" value="CAL1602720.1"/>
    <property type="molecule type" value="Genomic_DNA"/>
</dbReference>
<gene>
    <name evidence="1" type="ORF">KC01_LOCUS30467</name>
</gene>
<keyword evidence="2" id="KW-1185">Reference proteome</keyword>
<reference evidence="1 2" key="1">
    <citation type="submission" date="2024-04" db="EMBL/GenBank/DDBJ databases">
        <authorList>
            <person name="Waldvogel A.-M."/>
            <person name="Schoenle A."/>
        </authorList>
    </citation>
    <scope>NUCLEOTIDE SEQUENCE [LARGE SCALE GENOMIC DNA]</scope>
</reference>
<name>A0AAV2LK43_KNICA</name>
<evidence type="ECO:0000313" key="1">
    <source>
        <dbReference type="EMBL" id="CAL1602720.1"/>
    </source>
</evidence>
<protein>
    <submittedName>
        <fullName evidence="1">Uncharacterized protein</fullName>
    </submittedName>
</protein>
<organism evidence="1 2">
    <name type="scientific">Knipowitschia caucasica</name>
    <name type="common">Caucasian dwarf goby</name>
    <name type="synonym">Pomatoschistus caucasicus</name>
    <dbReference type="NCBI Taxonomy" id="637954"/>
    <lineage>
        <taxon>Eukaryota</taxon>
        <taxon>Metazoa</taxon>
        <taxon>Chordata</taxon>
        <taxon>Craniata</taxon>
        <taxon>Vertebrata</taxon>
        <taxon>Euteleostomi</taxon>
        <taxon>Actinopterygii</taxon>
        <taxon>Neopterygii</taxon>
        <taxon>Teleostei</taxon>
        <taxon>Neoteleostei</taxon>
        <taxon>Acanthomorphata</taxon>
        <taxon>Gobiaria</taxon>
        <taxon>Gobiiformes</taxon>
        <taxon>Gobioidei</taxon>
        <taxon>Gobiidae</taxon>
        <taxon>Gobiinae</taxon>
        <taxon>Knipowitschia</taxon>
    </lineage>
</organism>
<accession>A0AAV2LK43</accession>
<dbReference type="Proteomes" id="UP001497482">
    <property type="component" value="Chromosome 3"/>
</dbReference>
<evidence type="ECO:0000313" key="2">
    <source>
        <dbReference type="Proteomes" id="UP001497482"/>
    </source>
</evidence>
<sequence>MTQRERMDPTVILLSALHRILDAVEVCQRLHMSPRQQASLSPEDRLAREKLWPLVEKEGKEGKRATLIGPFALIDGKKMNYWDVKLCIWCLKCSLIPLSSILMFW</sequence>
<proteinExistence type="predicted"/>